<organism evidence="3 4">
    <name type="scientific">Strongyloides papillosus</name>
    <name type="common">Intestinal threadworm</name>
    <dbReference type="NCBI Taxonomy" id="174720"/>
    <lineage>
        <taxon>Eukaryota</taxon>
        <taxon>Metazoa</taxon>
        <taxon>Ecdysozoa</taxon>
        <taxon>Nematoda</taxon>
        <taxon>Chromadorea</taxon>
        <taxon>Rhabditida</taxon>
        <taxon>Tylenchina</taxon>
        <taxon>Panagrolaimomorpha</taxon>
        <taxon>Strongyloidoidea</taxon>
        <taxon>Strongyloididae</taxon>
        <taxon>Strongyloides</taxon>
    </lineage>
</organism>
<dbReference type="WBParaSite" id="SPAL_0000047300.1">
    <property type="protein sequence ID" value="SPAL_0000047300.1"/>
    <property type="gene ID" value="SPAL_0000047300"/>
</dbReference>
<dbReference type="SUPFAM" id="SSF50249">
    <property type="entry name" value="Nucleic acid-binding proteins"/>
    <property type="match status" value="1"/>
</dbReference>
<proteinExistence type="predicted"/>
<reference evidence="4" key="1">
    <citation type="submission" date="2017-02" db="UniProtKB">
        <authorList>
            <consortium name="WormBaseParasite"/>
        </authorList>
    </citation>
    <scope>IDENTIFICATION</scope>
</reference>
<dbReference type="Proteomes" id="UP000046392">
    <property type="component" value="Unplaced"/>
</dbReference>
<evidence type="ECO:0000313" key="4">
    <source>
        <dbReference type="WBParaSite" id="SPAL_0000047300.1"/>
    </source>
</evidence>
<dbReference type="AlphaFoldDB" id="A0A0N5B322"/>
<accession>A0A0N5B322</accession>
<evidence type="ECO:0000256" key="1">
    <source>
        <dbReference type="ARBA" id="ARBA00023125"/>
    </source>
</evidence>
<name>A0A0N5B322_STREA</name>
<dbReference type="Pfam" id="PF16900">
    <property type="entry name" value="REPA_OB_2"/>
    <property type="match status" value="1"/>
</dbReference>
<keyword evidence="1" id="KW-0238">DNA-binding</keyword>
<dbReference type="InterPro" id="IPR031657">
    <property type="entry name" value="REPA_OB_2"/>
</dbReference>
<evidence type="ECO:0000259" key="2">
    <source>
        <dbReference type="Pfam" id="PF16900"/>
    </source>
</evidence>
<keyword evidence="3" id="KW-1185">Reference proteome</keyword>
<dbReference type="STRING" id="174720.A0A0N5B322"/>
<dbReference type="InterPro" id="IPR012340">
    <property type="entry name" value="NA-bd_OB-fold"/>
</dbReference>
<sequence length="321" mass="36725">MDTKQINIKLVTRNGNNDQLPFFSLTDLKTSIEIHSNVLEKDICKVILDKYGLECLHHETEAYIDAEDSQIINYANFFQDQQVNVDKLYYLLGSSLTIVVHAHGELTDFFEMGGRSQHLSPDQNSTTAIRSLNIRLGLSYNIKGTNSSVKLADRRLNDTQHPYEIKTIGDTEIRLVETTRTSPQRKLVFTILSNIKRNVNKCVNVVAIIKNIEKATNYITRNGSLTRRRYVYIMDKSVSSVKVTVFGDFCNNFTSDLIGKAVLLKIFRVNQFGALFTITCTMDSEIVLSGKSKLRQLQIWYNNYRNNRANLTNEHELIIID</sequence>
<feature type="domain" description="Replication protein A OB" evidence="2">
    <location>
        <begin position="198"/>
        <end position="274"/>
    </location>
</feature>
<protein>
    <submittedName>
        <fullName evidence="4">REPA_OB_2 domain-containing protein</fullName>
    </submittedName>
</protein>
<dbReference type="GO" id="GO:0003677">
    <property type="term" value="F:DNA binding"/>
    <property type="evidence" value="ECO:0007669"/>
    <property type="project" value="UniProtKB-KW"/>
</dbReference>
<evidence type="ECO:0000313" key="3">
    <source>
        <dbReference type="Proteomes" id="UP000046392"/>
    </source>
</evidence>
<dbReference type="Gene3D" id="2.40.50.140">
    <property type="entry name" value="Nucleic acid-binding proteins"/>
    <property type="match status" value="1"/>
</dbReference>